<feature type="compositionally biased region" description="Acidic residues" evidence="1">
    <location>
        <begin position="35"/>
        <end position="44"/>
    </location>
</feature>
<feature type="region of interest" description="Disordered" evidence="1">
    <location>
        <begin position="31"/>
        <end position="52"/>
    </location>
</feature>
<accession>A0A1V4JM35</accession>
<comment type="caution">
    <text evidence="2">The sequence shown here is derived from an EMBL/GenBank/DDBJ whole genome shotgun (WGS) entry which is preliminary data.</text>
</comment>
<dbReference type="Proteomes" id="UP000190648">
    <property type="component" value="Unassembled WGS sequence"/>
</dbReference>
<evidence type="ECO:0000313" key="3">
    <source>
        <dbReference type="Proteomes" id="UP000190648"/>
    </source>
</evidence>
<protein>
    <submittedName>
        <fullName evidence="2">Uncharacterized protein</fullName>
    </submittedName>
</protein>
<dbReference type="EMBL" id="LSYS01006902">
    <property type="protein sequence ID" value="OPJ73105.1"/>
    <property type="molecule type" value="Genomic_DNA"/>
</dbReference>
<dbReference type="AlphaFoldDB" id="A0A1V4JM35"/>
<keyword evidence="3" id="KW-1185">Reference proteome</keyword>
<gene>
    <name evidence="2" type="ORF">AV530_005515</name>
</gene>
<organism evidence="2 3">
    <name type="scientific">Patagioenas fasciata monilis</name>
    <dbReference type="NCBI Taxonomy" id="372326"/>
    <lineage>
        <taxon>Eukaryota</taxon>
        <taxon>Metazoa</taxon>
        <taxon>Chordata</taxon>
        <taxon>Craniata</taxon>
        <taxon>Vertebrata</taxon>
        <taxon>Euteleostomi</taxon>
        <taxon>Archelosauria</taxon>
        <taxon>Archosauria</taxon>
        <taxon>Dinosauria</taxon>
        <taxon>Saurischia</taxon>
        <taxon>Theropoda</taxon>
        <taxon>Coelurosauria</taxon>
        <taxon>Aves</taxon>
        <taxon>Neognathae</taxon>
        <taxon>Neoaves</taxon>
        <taxon>Columbimorphae</taxon>
        <taxon>Columbiformes</taxon>
        <taxon>Columbidae</taxon>
        <taxon>Patagioenas</taxon>
    </lineage>
</organism>
<evidence type="ECO:0000313" key="2">
    <source>
        <dbReference type="EMBL" id="OPJ73105.1"/>
    </source>
</evidence>
<name>A0A1V4JM35_PATFA</name>
<sequence length="110" mass="11840">MLLCSSPPGQSPCHEAQCNSCAQEKRNLPCQRPVEEEEGGEEEDNRAFDSNKVQSEAAEVILESAGRDIIGDHVNLVISPCSHACIPACILDFDCHIYSGLAAGQTPKTQ</sequence>
<evidence type="ECO:0000256" key="1">
    <source>
        <dbReference type="SAM" id="MobiDB-lite"/>
    </source>
</evidence>
<reference evidence="2 3" key="1">
    <citation type="submission" date="2016-02" db="EMBL/GenBank/DDBJ databases">
        <title>Band-tailed pigeon sequencing and assembly.</title>
        <authorList>
            <person name="Soares A.E."/>
            <person name="Novak B.J."/>
            <person name="Rice E.S."/>
            <person name="O'Connell B."/>
            <person name="Chang D."/>
            <person name="Weber S."/>
            <person name="Shapiro B."/>
        </authorList>
    </citation>
    <scope>NUCLEOTIDE SEQUENCE [LARGE SCALE GENOMIC DNA]</scope>
    <source>
        <strain evidence="2">BTP2013</strain>
        <tissue evidence="2">Blood</tissue>
    </source>
</reference>
<proteinExistence type="predicted"/>